<protein>
    <recommendedName>
        <fullName evidence="4">CDP-alcohol phosphatidyltransferase family protein</fullName>
    </recommendedName>
</protein>
<dbReference type="AlphaFoldDB" id="A0A2M7XCR5"/>
<keyword evidence="1" id="KW-0472">Membrane</keyword>
<organism evidence="2 3">
    <name type="scientific">Candidatus Uhrbacteria bacterium CG_4_9_14_3_um_filter_50_9</name>
    <dbReference type="NCBI Taxonomy" id="1975035"/>
    <lineage>
        <taxon>Bacteria</taxon>
        <taxon>Candidatus Uhriibacteriota</taxon>
    </lineage>
</organism>
<evidence type="ECO:0008006" key="4">
    <source>
        <dbReference type="Google" id="ProtNLM"/>
    </source>
</evidence>
<dbReference type="InterPro" id="IPR043130">
    <property type="entry name" value="CDP-OH_PTrfase_TM_dom"/>
</dbReference>
<reference evidence="3" key="1">
    <citation type="submission" date="2017-09" db="EMBL/GenBank/DDBJ databases">
        <title>Depth-based differentiation of microbial function through sediment-hosted aquifers and enrichment of novel symbionts in the deep terrestrial subsurface.</title>
        <authorList>
            <person name="Probst A.J."/>
            <person name="Ladd B."/>
            <person name="Jarett J.K."/>
            <person name="Geller-Mcgrath D.E."/>
            <person name="Sieber C.M.K."/>
            <person name="Emerson J.B."/>
            <person name="Anantharaman K."/>
            <person name="Thomas B.C."/>
            <person name="Malmstrom R."/>
            <person name="Stieglmeier M."/>
            <person name="Klingl A."/>
            <person name="Woyke T."/>
            <person name="Ryan C.M."/>
            <person name="Banfield J.F."/>
        </authorList>
    </citation>
    <scope>NUCLEOTIDE SEQUENCE [LARGE SCALE GENOMIC DNA]</scope>
</reference>
<accession>A0A2M7XCR5</accession>
<dbReference type="GO" id="GO:0016020">
    <property type="term" value="C:membrane"/>
    <property type="evidence" value="ECO:0007669"/>
    <property type="project" value="InterPro"/>
</dbReference>
<feature type="transmembrane region" description="Helical" evidence="1">
    <location>
        <begin position="7"/>
        <end position="28"/>
    </location>
</feature>
<evidence type="ECO:0000256" key="1">
    <source>
        <dbReference type="SAM" id="Phobius"/>
    </source>
</evidence>
<dbReference type="EMBL" id="PFWU01000033">
    <property type="protein sequence ID" value="PJA45496.1"/>
    <property type="molecule type" value="Genomic_DNA"/>
</dbReference>
<dbReference type="GO" id="GO:0008654">
    <property type="term" value="P:phospholipid biosynthetic process"/>
    <property type="evidence" value="ECO:0007669"/>
    <property type="project" value="InterPro"/>
</dbReference>
<keyword evidence="1" id="KW-0812">Transmembrane</keyword>
<dbReference type="GO" id="GO:0016780">
    <property type="term" value="F:phosphotransferase activity, for other substituted phosphate groups"/>
    <property type="evidence" value="ECO:0007669"/>
    <property type="project" value="InterPro"/>
</dbReference>
<gene>
    <name evidence="2" type="ORF">CO174_02875</name>
</gene>
<feature type="transmembrane region" description="Helical" evidence="1">
    <location>
        <begin position="100"/>
        <end position="127"/>
    </location>
</feature>
<dbReference type="Gene3D" id="1.20.120.1760">
    <property type="match status" value="1"/>
</dbReference>
<keyword evidence="1" id="KW-1133">Transmembrane helix</keyword>
<dbReference type="InterPro" id="IPR000462">
    <property type="entry name" value="CDP-OH_P_trans"/>
</dbReference>
<dbReference type="Pfam" id="PF01066">
    <property type="entry name" value="CDP-OH_P_transf"/>
    <property type="match status" value="2"/>
</dbReference>
<sequence>MLLNTTTANWVTIFGGALALMGIGLFQLDLNWAAIGVLTVSFLTDWFDGALGRYQQGDRSPLTREEESELSLWQQINYRGVTHLGRAIDPLVDKIRFIGLLWVLGVGFVPTWIICAMTGFAIALTCIRPLKRLLRLDDGGANRYGKLKVYMEVIAMVILVLTTRPLYKTENLLYDHTHVRWALWSTMSAALFLAGASLYGHIKSGLTYARTQTHGRKTN</sequence>
<feature type="transmembrane region" description="Helical" evidence="1">
    <location>
        <begin position="147"/>
        <end position="167"/>
    </location>
</feature>
<proteinExistence type="predicted"/>
<evidence type="ECO:0000313" key="2">
    <source>
        <dbReference type="EMBL" id="PJA45496.1"/>
    </source>
</evidence>
<dbReference type="Proteomes" id="UP000229385">
    <property type="component" value="Unassembled WGS sequence"/>
</dbReference>
<comment type="caution">
    <text evidence="2">The sequence shown here is derived from an EMBL/GenBank/DDBJ whole genome shotgun (WGS) entry which is preliminary data.</text>
</comment>
<feature type="transmembrane region" description="Helical" evidence="1">
    <location>
        <begin position="179"/>
        <end position="200"/>
    </location>
</feature>
<name>A0A2M7XCR5_9BACT</name>
<evidence type="ECO:0000313" key="3">
    <source>
        <dbReference type="Proteomes" id="UP000229385"/>
    </source>
</evidence>